<dbReference type="InterPro" id="IPR036186">
    <property type="entry name" value="Serpin_sf"/>
</dbReference>
<proteinExistence type="inferred from homology"/>
<comment type="caution">
    <text evidence="4">The sequence shown here is derived from an EMBL/GenBank/DDBJ whole genome shotgun (WGS) entry which is preliminary data.</text>
</comment>
<dbReference type="GO" id="GO:0005615">
    <property type="term" value="C:extracellular space"/>
    <property type="evidence" value="ECO:0007669"/>
    <property type="project" value="InterPro"/>
</dbReference>
<evidence type="ECO:0000313" key="4">
    <source>
        <dbReference type="EMBL" id="RZS92723.1"/>
    </source>
</evidence>
<dbReference type="OrthoDB" id="9764871at2"/>
<organism evidence="4 5">
    <name type="scientific">Cuneatibacter caecimuris</name>
    <dbReference type="NCBI Taxonomy" id="1796618"/>
    <lineage>
        <taxon>Bacteria</taxon>
        <taxon>Bacillati</taxon>
        <taxon>Bacillota</taxon>
        <taxon>Clostridia</taxon>
        <taxon>Lachnospirales</taxon>
        <taxon>Lachnospiraceae</taxon>
        <taxon>Cuneatibacter</taxon>
    </lineage>
</organism>
<accession>A0A4Q7NZ49</accession>
<dbReference type="PANTHER" id="PTHR11461">
    <property type="entry name" value="SERINE PROTEASE INHIBITOR, SERPIN"/>
    <property type="match status" value="1"/>
</dbReference>
<dbReference type="Gene3D" id="3.30.497.10">
    <property type="entry name" value="Antithrombin, subunit I, domain 2"/>
    <property type="match status" value="1"/>
</dbReference>
<keyword evidence="5" id="KW-1185">Reference proteome</keyword>
<dbReference type="AlphaFoldDB" id="A0A4Q7NZ49"/>
<dbReference type="Proteomes" id="UP000292927">
    <property type="component" value="Unassembled WGS sequence"/>
</dbReference>
<dbReference type="PROSITE" id="PS00284">
    <property type="entry name" value="SERPIN"/>
    <property type="match status" value="1"/>
</dbReference>
<dbReference type="Pfam" id="PF00079">
    <property type="entry name" value="Serpin"/>
    <property type="match status" value="1"/>
</dbReference>
<dbReference type="Gene3D" id="2.30.39.10">
    <property type="entry name" value="Alpha-1-antitrypsin, domain 1"/>
    <property type="match status" value="1"/>
</dbReference>
<dbReference type="InterPro" id="IPR023796">
    <property type="entry name" value="Serpin_dom"/>
</dbReference>
<dbReference type="InterPro" id="IPR042178">
    <property type="entry name" value="Serpin_sf_1"/>
</dbReference>
<dbReference type="GO" id="GO:0004867">
    <property type="term" value="F:serine-type endopeptidase inhibitor activity"/>
    <property type="evidence" value="ECO:0007669"/>
    <property type="project" value="InterPro"/>
</dbReference>
<feature type="signal peptide" evidence="2">
    <location>
        <begin position="1"/>
        <end position="28"/>
    </location>
</feature>
<dbReference type="EMBL" id="SGXF01000008">
    <property type="protein sequence ID" value="RZS92723.1"/>
    <property type="molecule type" value="Genomic_DNA"/>
</dbReference>
<sequence>MKRRGKIKTWGCLLMAMFLVLGTAGCGSQEKPARVLSLMEGIEPLQNKSQKPDEEFYDQVSNFSVTLFQKICTGEKSEMAAPLSVLAALSMTANGARGGTLEEMLQVMAGKMKLEDWNSYLSACLAGQGEELSVADSVWFRDGLEVQKDFLQANADYYQAGAYQGPFDEETRGLINEWVEKNTHEMIREALKEIDGSTVMYLINALAFEGKWETVYQEGSVREGVFTSKDGEAQTAEMMHSMEYRYVKAEQGEGIVKPYKGGRYGFLAVLPDEGVKVEEFVSSLTGEKLRALLESQETTSVQTTLPAFSYDTNLMLNQILSEMGMPSAFEAGAADFNGIVKNGGIFVEYVSHSTHITVDKEGTRAAAVTIVAAGESAALPEHEISFDRPFFYAIVDLENNVPVMLGTVTEI</sequence>
<dbReference type="PANTHER" id="PTHR11461:SF211">
    <property type="entry name" value="GH10112P-RELATED"/>
    <property type="match status" value="1"/>
</dbReference>
<dbReference type="SUPFAM" id="SSF56574">
    <property type="entry name" value="Serpins"/>
    <property type="match status" value="1"/>
</dbReference>
<keyword evidence="2" id="KW-0732">Signal</keyword>
<comment type="similarity">
    <text evidence="1">Belongs to the serpin family.</text>
</comment>
<dbReference type="InterPro" id="IPR023795">
    <property type="entry name" value="Serpin_CS"/>
</dbReference>
<feature type="domain" description="Serpin" evidence="3">
    <location>
        <begin position="65"/>
        <end position="411"/>
    </location>
</feature>
<evidence type="ECO:0000313" key="5">
    <source>
        <dbReference type="Proteomes" id="UP000292927"/>
    </source>
</evidence>
<dbReference type="RefSeq" id="WP_130436252.1">
    <property type="nucleotide sequence ID" value="NZ_SGXF01000008.1"/>
</dbReference>
<evidence type="ECO:0000256" key="1">
    <source>
        <dbReference type="RuleBase" id="RU000411"/>
    </source>
</evidence>
<dbReference type="InterPro" id="IPR000215">
    <property type="entry name" value="Serpin_fam"/>
</dbReference>
<gene>
    <name evidence="4" type="ORF">EV209_3023</name>
</gene>
<dbReference type="CDD" id="cd19589">
    <property type="entry name" value="serpin_tengpin-like"/>
    <property type="match status" value="1"/>
</dbReference>
<dbReference type="PROSITE" id="PS51257">
    <property type="entry name" value="PROKAR_LIPOPROTEIN"/>
    <property type="match status" value="1"/>
</dbReference>
<protein>
    <submittedName>
        <fullName evidence="4">Serpin B</fullName>
    </submittedName>
</protein>
<dbReference type="SMART" id="SM00093">
    <property type="entry name" value="SERPIN"/>
    <property type="match status" value="1"/>
</dbReference>
<evidence type="ECO:0000256" key="2">
    <source>
        <dbReference type="SAM" id="SignalP"/>
    </source>
</evidence>
<name>A0A4Q7NZ49_9FIRM</name>
<dbReference type="InterPro" id="IPR042185">
    <property type="entry name" value="Serpin_sf_2"/>
</dbReference>
<reference evidence="4 5" key="1">
    <citation type="submission" date="2019-02" db="EMBL/GenBank/DDBJ databases">
        <title>Genomic Encyclopedia of Type Strains, Phase IV (KMG-IV): sequencing the most valuable type-strain genomes for metagenomic binning, comparative biology and taxonomic classification.</title>
        <authorList>
            <person name="Goeker M."/>
        </authorList>
    </citation>
    <scope>NUCLEOTIDE SEQUENCE [LARGE SCALE GENOMIC DNA]</scope>
    <source>
        <strain evidence="4 5">DSM 29486</strain>
    </source>
</reference>
<evidence type="ECO:0000259" key="3">
    <source>
        <dbReference type="SMART" id="SM00093"/>
    </source>
</evidence>
<feature type="chain" id="PRO_5038625217" evidence="2">
    <location>
        <begin position="29"/>
        <end position="411"/>
    </location>
</feature>